<evidence type="ECO:0000256" key="1">
    <source>
        <dbReference type="ARBA" id="ARBA00004162"/>
    </source>
</evidence>
<evidence type="ECO:0000256" key="6">
    <source>
        <dbReference type="ARBA" id="ARBA00022927"/>
    </source>
</evidence>
<proteinExistence type="inferred from homology"/>
<dbReference type="RefSeq" id="WP_137601597.1">
    <property type="nucleotide sequence ID" value="NZ_BJEB01000012.1"/>
</dbReference>
<dbReference type="GO" id="GO:0005886">
    <property type="term" value="C:plasma membrane"/>
    <property type="evidence" value="ECO:0007669"/>
    <property type="project" value="UniProtKB-SubCell"/>
</dbReference>
<evidence type="ECO:0000256" key="9">
    <source>
        <dbReference type="ARBA" id="ARBA00023136"/>
    </source>
</evidence>
<dbReference type="SMART" id="SM01323">
    <property type="entry name" value="YajC"/>
    <property type="match status" value="1"/>
</dbReference>
<keyword evidence="7 11" id="KW-1133">Transmembrane helix</keyword>
<dbReference type="NCBIfam" id="TIGR00739">
    <property type="entry name" value="yajC"/>
    <property type="match status" value="1"/>
</dbReference>
<keyword evidence="13" id="KW-1185">Reference proteome</keyword>
<dbReference type="Proteomes" id="UP000325295">
    <property type="component" value="Chromosome"/>
</dbReference>
<dbReference type="PRINTS" id="PR01853">
    <property type="entry name" value="YAJCTRNLCASE"/>
</dbReference>
<sequence>MQSYSGIILIVVMVAVMYFLMIRPQQKQRAQHQNMVSALKKGDKVITIGRLHGVIDSVDNTNKTVVLDVEGIYLTFDLAAVASVVPADAPAPAAPVVSETAETEEPADSSEEPASSAEAVEETPAESASDATSEEAK</sequence>
<dbReference type="KEGG" id="lnn:F0161_08230"/>
<reference evidence="12 13" key="1">
    <citation type="submission" date="2019-09" db="EMBL/GenBank/DDBJ databases">
        <title>Complete Genome Sequence of Lactobacillus nenjiangensis SH-Y15, isolated from sauerkraut.</title>
        <authorList>
            <person name="Yang H."/>
        </authorList>
    </citation>
    <scope>NUCLEOTIDE SEQUENCE [LARGE SCALE GENOMIC DNA]</scope>
    <source>
        <strain evidence="12 13">SH-Y15</strain>
    </source>
</reference>
<dbReference type="PANTHER" id="PTHR33909:SF1">
    <property type="entry name" value="SEC TRANSLOCON ACCESSORY COMPLEX SUBUNIT YAJC"/>
    <property type="match status" value="1"/>
</dbReference>
<evidence type="ECO:0000313" key="13">
    <source>
        <dbReference type="Proteomes" id="UP000325295"/>
    </source>
</evidence>
<feature type="region of interest" description="Disordered" evidence="10">
    <location>
        <begin position="92"/>
        <end position="137"/>
    </location>
</feature>
<dbReference type="InterPro" id="IPR003849">
    <property type="entry name" value="Preprotein_translocase_YajC"/>
</dbReference>
<dbReference type="AlphaFoldDB" id="A0A5P1X1P4"/>
<feature type="compositionally biased region" description="Acidic residues" evidence="10">
    <location>
        <begin position="101"/>
        <end position="111"/>
    </location>
</feature>
<dbReference type="GO" id="GO:0015031">
    <property type="term" value="P:protein transport"/>
    <property type="evidence" value="ECO:0007669"/>
    <property type="project" value="UniProtKB-KW"/>
</dbReference>
<evidence type="ECO:0000256" key="2">
    <source>
        <dbReference type="ARBA" id="ARBA00006742"/>
    </source>
</evidence>
<keyword evidence="5 11" id="KW-0812">Transmembrane</keyword>
<evidence type="ECO:0000256" key="10">
    <source>
        <dbReference type="SAM" id="MobiDB-lite"/>
    </source>
</evidence>
<evidence type="ECO:0000256" key="5">
    <source>
        <dbReference type="ARBA" id="ARBA00022692"/>
    </source>
</evidence>
<dbReference type="EMBL" id="CP043939">
    <property type="protein sequence ID" value="QER67830.1"/>
    <property type="molecule type" value="Genomic_DNA"/>
</dbReference>
<keyword evidence="9 11" id="KW-0472">Membrane</keyword>
<feature type="transmembrane region" description="Helical" evidence="11">
    <location>
        <begin position="6"/>
        <end position="22"/>
    </location>
</feature>
<keyword evidence="3" id="KW-0813">Transport</keyword>
<keyword evidence="6" id="KW-0653">Protein transport</keyword>
<accession>A0A5P1X1P4</accession>
<keyword evidence="4" id="KW-1003">Cell membrane</keyword>
<comment type="similarity">
    <text evidence="2">Belongs to the YajC family.</text>
</comment>
<gene>
    <name evidence="12" type="primary">yajC</name>
    <name evidence="12" type="ORF">F0161_08230</name>
</gene>
<name>A0A5P1X1P4_9LACO</name>
<organism evidence="12 13">
    <name type="scientific">Paucilactobacillus nenjiangensis</name>
    <dbReference type="NCBI Taxonomy" id="1296540"/>
    <lineage>
        <taxon>Bacteria</taxon>
        <taxon>Bacillati</taxon>
        <taxon>Bacillota</taxon>
        <taxon>Bacilli</taxon>
        <taxon>Lactobacillales</taxon>
        <taxon>Lactobacillaceae</taxon>
        <taxon>Paucilactobacillus</taxon>
    </lineage>
</organism>
<keyword evidence="8" id="KW-0811">Translocation</keyword>
<evidence type="ECO:0000256" key="4">
    <source>
        <dbReference type="ARBA" id="ARBA00022475"/>
    </source>
</evidence>
<evidence type="ECO:0000256" key="3">
    <source>
        <dbReference type="ARBA" id="ARBA00022448"/>
    </source>
</evidence>
<dbReference type="OrthoDB" id="9800132at2"/>
<evidence type="ECO:0000256" key="11">
    <source>
        <dbReference type="SAM" id="Phobius"/>
    </source>
</evidence>
<comment type="subcellular location">
    <subcellularLocation>
        <location evidence="1">Cell membrane</location>
        <topology evidence="1">Single-pass membrane protein</topology>
    </subcellularLocation>
</comment>
<dbReference type="PANTHER" id="PTHR33909">
    <property type="entry name" value="SEC TRANSLOCON ACCESSORY COMPLEX SUBUNIT YAJC"/>
    <property type="match status" value="1"/>
</dbReference>
<evidence type="ECO:0000256" key="7">
    <source>
        <dbReference type="ARBA" id="ARBA00022989"/>
    </source>
</evidence>
<evidence type="ECO:0000313" key="12">
    <source>
        <dbReference type="EMBL" id="QER67830.1"/>
    </source>
</evidence>
<protein>
    <submittedName>
        <fullName evidence="12">Preprotein translocase subunit YajC</fullName>
    </submittedName>
</protein>
<dbReference type="Pfam" id="PF02699">
    <property type="entry name" value="YajC"/>
    <property type="match status" value="1"/>
</dbReference>
<evidence type="ECO:0000256" key="8">
    <source>
        <dbReference type="ARBA" id="ARBA00023010"/>
    </source>
</evidence>